<evidence type="ECO:0000256" key="1">
    <source>
        <dbReference type="SAM" id="MobiDB-lite"/>
    </source>
</evidence>
<dbReference type="EMBL" id="LT630450">
    <property type="protein sequence ID" value="SFV71956.1"/>
    <property type="molecule type" value="Genomic_DNA"/>
</dbReference>
<reference evidence="3" key="1">
    <citation type="submission" date="2016-10" db="EMBL/GenBank/DDBJ databases">
        <authorList>
            <person name="Wegmann U."/>
        </authorList>
    </citation>
    <scope>NUCLEOTIDE SEQUENCE [LARGE SCALE GENOMIC DNA]</scope>
</reference>
<dbReference type="Pfam" id="PF25759">
    <property type="entry name" value="HP1_ORF34"/>
    <property type="match status" value="1"/>
</dbReference>
<protein>
    <recommendedName>
        <fullName evidence="4">Phage protein</fullName>
    </recommendedName>
</protein>
<evidence type="ECO:0008006" key="4">
    <source>
        <dbReference type="Google" id="ProtNLM"/>
    </source>
</evidence>
<sequence>MSQANGGQEQTSKLITFEDGVVTLAGEEVPGILRSLRVDGKVRFDEQKVDGSSGKKKTPQGFEDSDIMISLYLVTDEDSSCYDKLETLSGMFRKVDDKANPQIYTVANRHLLARGVRQVVFSKLQTAENDATDEITATLGFVEHNPPVVKTEKAQAKTPTSKELAEQAAEKAKQAAEPKEDELIITAE</sequence>
<feature type="region of interest" description="Disordered" evidence="1">
    <location>
        <begin position="149"/>
        <end position="188"/>
    </location>
</feature>
<feature type="compositionally biased region" description="Basic and acidic residues" evidence="1">
    <location>
        <begin position="163"/>
        <end position="182"/>
    </location>
</feature>
<gene>
    <name evidence="2" type="ORF">DESPIGER_0051</name>
</gene>
<dbReference type="KEGG" id="dpg:DESPIGER_0051"/>
<name>A0A1K1LB67_9BACT</name>
<evidence type="ECO:0000313" key="3">
    <source>
        <dbReference type="Proteomes" id="UP000186323"/>
    </source>
</evidence>
<dbReference type="AlphaFoldDB" id="A0A1K1LB67"/>
<organism evidence="2 3">
    <name type="scientific">Desulfovibrio piger</name>
    <dbReference type="NCBI Taxonomy" id="901"/>
    <lineage>
        <taxon>Bacteria</taxon>
        <taxon>Pseudomonadati</taxon>
        <taxon>Thermodesulfobacteriota</taxon>
        <taxon>Desulfovibrionia</taxon>
        <taxon>Desulfovibrionales</taxon>
        <taxon>Desulfovibrionaceae</taxon>
        <taxon>Desulfovibrio</taxon>
    </lineage>
</organism>
<dbReference type="Proteomes" id="UP000186323">
    <property type="component" value="Chromosome I"/>
</dbReference>
<dbReference type="OrthoDB" id="5453900at2"/>
<keyword evidence="3" id="KW-1185">Reference proteome</keyword>
<evidence type="ECO:0000313" key="2">
    <source>
        <dbReference type="EMBL" id="SFV71956.1"/>
    </source>
</evidence>
<dbReference type="InterPro" id="IPR057869">
    <property type="entry name" value="HP1_YO34"/>
</dbReference>
<dbReference type="RefSeq" id="WP_072331552.1">
    <property type="nucleotide sequence ID" value="NZ_LT630450.1"/>
</dbReference>
<proteinExistence type="predicted"/>
<accession>A0A1K1LB67</accession>